<feature type="compositionally biased region" description="Polar residues" evidence="1">
    <location>
        <begin position="130"/>
        <end position="143"/>
    </location>
</feature>
<dbReference type="SUPFAM" id="SSF48208">
    <property type="entry name" value="Six-hairpin glycosidases"/>
    <property type="match status" value="1"/>
</dbReference>
<evidence type="ECO:0000256" key="3">
    <source>
        <dbReference type="SAM" id="SignalP"/>
    </source>
</evidence>
<dbReference type="InterPro" id="IPR054491">
    <property type="entry name" value="MGH1-like_GH"/>
</dbReference>
<dbReference type="GO" id="GO:0005975">
    <property type="term" value="P:carbohydrate metabolic process"/>
    <property type="evidence" value="ECO:0007669"/>
    <property type="project" value="InterPro"/>
</dbReference>
<keyword evidence="3" id="KW-0732">Signal</keyword>
<comment type="caution">
    <text evidence="5">The sequence shown here is derived from an EMBL/GenBank/DDBJ whole genome shotgun (WGS) entry which is preliminary data.</text>
</comment>
<accession>A0A6A3M8B6</accession>
<organism evidence="5 6">
    <name type="scientific">Phytophthora fragariae</name>
    <dbReference type="NCBI Taxonomy" id="53985"/>
    <lineage>
        <taxon>Eukaryota</taxon>
        <taxon>Sar</taxon>
        <taxon>Stramenopiles</taxon>
        <taxon>Oomycota</taxon>
        <taxon>Peronosporomycetes</taxon>
        <taxon>Peronosporales</taxon>
        <taxon>Peronosporaceae</taxon>
        <taxon>Phytophthora</taxon>
    </lineage>
</organism>
<feature type="signal peptide" evidence="3">
    <location>
        <begin position="1"/>
        <end position="15"/>
    </location>
</feature>
<evidence type="ECO:0000313" key="5">
    <source>
        <dbReference type="EMBL" id="KAE9027732.1"/>
    </source>
</evidence>
<evidence type="ECO:0000259" key="4">
    <source>
        <dbReference type="Pfam" id="PF22422"/>
    </source>
</evidence>
<feature type="compositionally biased region" description="Basic and acidic residues" evidence="1">
    <location>
        <begin position="632"/>
        <end position="656"/>
    </location>
</feature>
<feature type="transmembrane region" description="Helical" evidence="2">
    <location>
        <begin position="575"/>
        <end position="603"/>
    </location>
</feature>
<sequence>MRLLLAACVATAMAAAPCDERKLERDAVLLLAAHVDVELGGVGAGKRDVVGFQYLKPAEALMAAQALAHEDFNQAATQVQRILQYLTPDGLLPHLVYGPSVPSDWRWIPSDRTFHPGPAFWQQPAPKGQQGEQEPSARSLNTSTISAPPVAADVAWEIFRLAPYDSVLGVRTTAVQFLCHVYEPLLKLQKHLFSTRRGPAPNSLLSARHPWETFSSLSPHWKDFLAELKNAPDYETVVGSIPKEARTRFADGALSILSAEDAVEDLYEPMIYLAAQQQRGGDSDIYTRESTVLTSSTGADNGSETPRFGVEDVEFNALALRSSLGLVNIGRVLVEHSSVCTGFTLTEKELLNDMEVLHAMARGLEGALIGNNSTQGLWNASSDFFADSSRVSMTSVHSLRGFLPGYGAELDDDKKMLSMKHFLSEPGSFSFFCTQFPASFFACSGDDSTEVSGLIDDHPPTTTWMLYNYFLQRGFARNKFPGLADYVRNKTRDMVCEATMSTRTSLAWSPFSLAAEEPAPTALALAYDSFNAVPVQVFDDSYLGSTLAAAVLLNILLPAVTPPPSPDTPPIDHRILSVIMCVELVVAFGVAMSCFLFSVYFVANRPRETRLSPAPEARRRSSAGIGGKKSRDKLDRRRDDMEDRSASGSSRADRYSESSYSDYSPPSGQSPYELEESLISEEDEHYGSFDEAEQERSPSNSAWKAAKNALAAISPW</sequence>
<keyword evidence="2" id="KW-0472">Membrane</keyword>
<dbReference type="InterPro" id="IPR008928">
    <property type="entry name" value="6-hairpin_glycosidase_sf"/>
</dbReference>
<keyword evidence="2" id="KW-0812">Transmembrane</keyword>
<feature type="compositionally biased region" description="Acidic residues" evidence="1">
    <location>
        <begin position="673"/>
        <end position="684"/>
    </location>
</feature>
<reference evidence="5 6" key="1">
    <citation type="submission" date="2018-09" db="EMBL/GenBank/DDBJ databases">
        <title>Genomic investigation of the strawberry pathogen Phytophthora fragariae indicates pathogenicity is determined by transcriptional variation in three key races.</title>
        <authorList>
            <person name="Adams T.M."/>
            <person name="Armitage A.D."/>
            <person name="Sobczyk M.K."/>
            <person name="Bates H.J."/>
            <person name="Dunwell J.M."/>
            <person name="Nellist C.F."/>
            <person name="Harrison R.J."/>
        </authorList>
    </citation>
    <scope>NUCLEOTIDE SEQUENCE [LARGE SCALE GENOMIC DNA]</scope>
    <source>
        <strain evidence="5 6">SCRP245</strain>
    </source>
</reference>
<evidence type="ECO:0000256" key="1">
    <source>
        <dbReference type="SAM" id="MobiDB-lite"/>
    </source>
</evidence>
<dbReference type="AlphaFoldDB" id="A0A6A3M8B6"/>
<protein>
    <recommendedName>
        <fullName evidence="4">Mannosylglycerate hydrolase MGH1-like glycoside hydrolase domain-containing protein</fullName>
    </recommendedName>
</protein>
<feature type="region of interest" description="Disordered" evidence="1">
    <location>
        <begin position="611"/>
        <end position="703"/>
    </location>
</feature>
<evidence type="ECO:0000256" key="2">
    <source>
        <dbReference type="SAM" id="Phobius"/>
    </source>
</evidence>
<gene>
    <name evidence="5" type="ORF">PF011_g1895</name>
</gene>
<feature type="chain" id="PRO_5025613738" description="Mannosylglycerate hydrolase MGH1-like glycoside hydrolase domain-containing protein" evidence="3">
    <location>
        <begin position="16"/>
        <end position="716"/>
    </location>
</feature>
<name>A0A6A3M8B6_9STRA</name>
<feature type="compositionally biased region" description="Low complexity" evidence="1">
    <location>
        <begin position="657"/>
        <end position="672"/>
    </location>
</feature>
<dbReference type="EMBL" id="QXFW01000055">
    <property type="protein sequence ID" value="KAE9027732.1"/>
    <property type="molecule type" value="Genomic_DNA"/>
</dbReference>
<dbReference type="Proteomes" id="UP000460718">
    <property type="component" value="Unassembled WGS sequence"/>
</dbReference>
<keyword evidence="2" id="KW-1133">Transmembrane helix</keyword>
<feature type="region of interest" description="Disordered" evidence="1">
    <location>
        <begin position="118"/>
        <end position="143"/>
    </location>
</feature>
<proteinExistence type="predicted"/>
<dbReference type="Gene3D" id="1.50.10.10">
    <property type="match status" value="1"/>
</dbReference>
<evidence type="ECO:0000313" key="6">
    <source>
        <dbReference type="Proteomes" id="UP000460718"/>
    </source>
</evidence>
<dbReference type="InterPro" id="IPR012341">
    <property type="entry name" value="6hp_glycosidase-like_sf"/>
</dbReference>
<dbReference type="Pfam" id="PF22422">
    <property type="entry name" value="MGH1-like_GH"/>
    <property type="match status" value="1"/>
</dbReference>
<feature type="domain" description="Mannosylglycerate hydrolase MGH1-like glycoside hydrolase" evidence="4">
    <location>
        <begin position="60"/>
        <end position="427"/>
    </location>
</feature>